<dbReference type="PANTHER" id="PTHR43238">
    <property type="entry name" value="GDP-L-FUCOSE SYNTHASE"/>
    <property type="match status" value="1"/>
</dbReference>
<dbReference type="AlphaFoldDB" id="A0A1E5QBX1"/>
<comment type="caution">
    <text evidence="2">The sequence shown here is derived from an EMBL/GenBank/DDBJ whole genome shotgun (WGS) entry which is preliminary data.</text>
</comment>
<keyword evidence="3" id="KW-1185">Reference proteome</keyword>
<evidence type="ECO:0000259" key="1">
    <source>
        <dbReference type="Pfam" id="PF01370"/>
    </source>
</evidence>
<dbReference type="InterPro" id="IPR036291">
    <property type="entry name" value="NAD(P)-bd_dom_sf"/>
</dbReference>
<dbReference type="STRING" id="28181.BEN30_02530"/>
<sequence>MENLKVLVLGSNGFIGRNIVEYLEPKAFHVFSPKRQELNLLETEAVEAYLKNLRPDVVIFSAVNIQSLAENLQMYFNVERCSEYFGKMITIGSGAEYDMRHYYPMMSEDYFGQYVPCDTYGLSKYVMSNDIEKKPRNIVNLRVLGIFGKYEDYTRRFISNNICKAIAGLGVTINQDMKFDFIYVNDFIKILESFFTKETQYRNYNICTGKPLGLRDIANVICDVLPGNEKVTVKEEGLKPEYSADNARLKAEFGDFDFTDIRVSVQEMYSWYANHPDIELFCAKLRESA</sequence>
<organism evidence="2 3">
    <name type="scientific">Magnetovibrio blakemorei</name>
    <dbReference type="NCBI Taxonomy" id="28181"/>
    <lineage>
        <taxon>Bacteria</taxon>
        <taxon>Pseudomonadati</taxon>
        <taxon>Pseudomonadota</taxon>
        <taxon>Alphaproteobacteria</taxon>
        <taxon>Rhodospirillales</taxon>
        <taxon>Magnetovibrionaceae</taxon>
        <taxon>Magnetovibrio</taxon>
    </lineage>
</organism>
<dbReference type="Proteomes" id="UP000095347">
    <property type="component" value="Unassembled WGS sequence"/>
</dbReference>
<accession>A0A1E5QBX1</accession>
<dbReference type="Gene3D" id="3.40.50.720">
    <property type="entry name" value="NAD(P)-binding Rossmann-like Domain"/>
    <property type="match status" value="1"/>
</dbReference>
<evidence type="ECO:0000313" key="3">
    <source>
        <dbReference type="Proteomes" id="UP000095347"/>
    </source>
</evidence>
<dbReference type="GO" id="GO:0050577">
    <property type="term" value="F:GDP-L-fucose synthase activity"/>
    <property type="evidence" value="ECO:0007669"/>
    <property type="project" value="TreeGrafter"/>
</dbReference>
<dbReference type="SUPFAM" id="SSF51735">
    <property type="entry name" value="NAD(P)-binding Rossmann-fold domains"/>
    <property type="match status" value="1"/>
</dbReference>
<dbReference type="OrthoDB" id="7305551at2"/>
<proteinExistence type="predicted"/>
<dbReference type="PANTHER" id="PTHR43238:SF1">
    <property type="entry name" value="GDP-L-FUCOSE SYNTHASE"/>
    <property type="match status" value="1"/>
</dbReference>
<dbReference type="EMBL" id="MCGG01000003">
    <property type="protein sequence ID" value="OEJ69571.1"/>
    <property type="molecule type" value="Genomic_DNA"/>
</dbReference>
<reference evidence="3" key="1">
    <citation type="submission" date="2016-07" db="EMBL/GenBank/DDBJ databases">
        <authorList>
            <person name="Florea S."/>
            <person name="Webb J.S."/>
            <person name="Jaromczyk J."/>
            <person name="Schardl C.L."/>
        </authorList>
    </citation>
    <scope>NUCLEOTIDE SEQUENCE [LARGE SCALE GENOMIC DNA]</scope>
    <source>
        <strain evidence="3">MV-1</strain>
    </source>
</reference>
<name>A0A1E5QBX1_9PROT</name>
<gene>
    <name evidence="2" type="ORF">BEN30_02530</name>
</gene>
<protein>
    <recommendedName>
        <fullName evidence="1">NAD-dependent epimerase/dehydratase domain-containing protein</fullName>
    </recommendedName>
</protein>
<feature type="domain" description="NAD-dependent epimerase/dehydratase" evidence="1">
    <location>
        <begin position="6"/>
        <end position="207"/>
    </location>
</feature>
<dbReference type="InterPro" id="IPR001509">
    <property type="entry name" value="Epimerase_deHydtase"/>
</dbReference>
<evidence type="ECO:0000313" key="2">
    <source>
        <dbReference type="EMBL" id="OEJ69571.1"/>
    </source>
</evidence>
<dbReference type="Pfam" id="PF01370">
    <property type="entry name" value="Epimerase"/>
    <property type="match status" value="1"/>
</dbReference>